<dbReference type="Proteomes" id="UP000616151">
    <property type="component" value="Unassembled WGS sequence"/>
</dbReference>
<sequence length="241" mass="26005">MSPDAILYLVSQAYVSAKRLRALKAGLIQATTLPARVARMEGAEAGPMSALDELVRNGARAILIQPVGLPFSDSLGAWLDGAFGHWLTKNPTIELTLAPDQVGADEVMAAVAKATLANAGKARRITPEEAGLDNPGWQDPPPFRHHLLVCTGPRCSFREAGSVKDALVDALRRERIYDDCLIALTGCLYPCNQGPLVAVYPAGHWYRLATTQDVTRFAAALARGTSVPELIIHEVRHHEIV</sequence>
<proteinExistence type="predicted"/>
<keyword evidence="2" id="KW-1185">Reference proteome</keyword>
<evidence type="ECO:0000313" key="1">
    <source>
        <dbReference type="EMBL" id="MBK1866706.1"/>
    </source>
</evidence>
<comment type="caution">
    <text evidence="1">The sequence shown here is derived from an EMBL/GenBank/DDBJ whole genome shotgun (WGS) entry which is preliminary data.</text>
</comment>
<gene>
    <name evidence="1" type="ORF">JHL16_10105</name>
</gene>
<name>A0ACC5R2M5_9HYPH</name>
<reference evidence="1" key="1">
    <citation type="submission" date="2021-01" db="EMBL/GenBank/DDBJ databases">
        <authorList>
            <person name="Sun Q."/>
        </authorList>
    </citation>
    <scope>NUCLEOTIDE SEQUENCE</scope>
    <source>
        <strain evidence="1">YIM B02566</strain>
    </source>
</reference>
<dbReference type="EMBL" id="JAENHL010000006">
    <property type="protein sequence ID" value="MBK1866706.1"/>
    <property type="molecule type" value="Genomic_DNA"/>
</dbReference>
<evidence type="ECO:0000313" key="2">
    <source>
        <dbReference type="Proteomes" id="UP000616151"/>
    </source>
</evidence>
<organism evidence="1 2">
    <name type="scientific">Taklimakanibacter albus</name>
    <dbReference type="NCBI Taxonomy" id="2800327"/>
    <lineage>
        <taxon>Bacteria</taxon>
        <taxon>Pseudomonadati</taxon>
        <taxon>Pseudomonadota</taxon>
        <taxon>Alphaproteobacteria</taxon>
        <taxon>Hyphomicrobiales</taxon>
        <taxon>Aestuariivirgaceae</taxon>
        <taxon>Taklimakanibacter</taxon>
    </lineage>
</organism>
<accession>A0ACC5R2M5</accession>
<protein>
    <submittedName>
        <fullName evidence="1">(2Fe-2S) ferredoxin domain-containing protein</fullName>
    </submittedName>
</protein>